<dbReference type="OrthoDB" id="118016at2759"/>
<dbReference type="AlphaFoldDB" id="A0A8K1FLR2"/>
<accession>A0A8K1FLR2</accession>
<sequence length="339" mass="39137">MTSEASHTHKPYKSTYYARKSEITSLQREIDELTRRLARLQDEQPEPLKSAQRVREENATMQHSLTEGDLVVARAHSVLLGEVATHARNPLDMNIRLSADPVDRQRTLDALVETKLDNSIQLLLERIKYMNLEQSHRQIQSFSTLEGDLMLVQCDVTAFNDVESVEQVHQDLQLALSHREFQFWEHLGVSTISDIEGDQRRPACLARYLSSVPSGVDIEVNMAQFQRYVESSAYLNEPHGVIIVESIKEDALYPYQPQSRVRVDPSAVVLVVERPRPLGNQSDSIDVSLFRWSFTRLHRPQFPVTPAIKQELLDIYPRWGEALRKIMREYVEARRRQPK</sequence>
<reference evidence="2" key="1">
    <citation type="submission" date="2019-03" db="EMBL/GenBank/DDBJ databases">
        <title>Long read genome sequence of the mycoparasitic Pythium oligandrum ATCC 38472 isolated from sugarbeet rhizosphere.</title>
        <authorList>
            <person name="Gaulin E."/>
        </authorList>
    </citation>
    <scope>NUCLEOTIDE SEQUENCE</scope>
    <source>
        <strain evidence="2">ATCC 38472_TT</strain>
    </source>
</reference>
<gene>
    <name evidence="2" type="ORF">Poli38472_014214</name>
</gene>
<dbReference type="Proteomes" id="UP000794436">
    <property type="component" value="Unassembled WGS sequence"/>
</dbReference>
<evidence type="ECO:0000313" key="2">
    <source>
        <dbReference type="EMBL" id="TMW64097.1"/>
    </source>
</evidence>
<evidence type="ECO:0000256" key="1">
    <source>
        <dbReference type="SAM" id="MobiDB-lite"/>
    </source>
</evidence>
<name>A0A8K1FLR2_PYTOL</name>
<dbReference type="EMBL" id="SPLM01000041">
    <property type="protein sequence ID" value="TMW64097.1"/>
    <property type="molecule type" value="Genomic_DNA"/>
</dbReference>
<protein>
    <submittedName>
        <fullName evidence="2">Uncharacterized protein</fullName>
    </submittedName>
</protein>
<organism evidence="2 3">
    <name type="scientific">Pythium oligandrum</name>
    <name type="common">Mycoparasitic fungus</name>
    <dbReference type="NCBI Taxonomy" id="41045"/>
    <lineage>
        <taxon>Eukaryota</taxon>
        <taxon>Sar</taxon>
        <taxon>Stramenopiles</taxon>
        <taxon>Oomycota</taxon>
        <taxon>Peronosporomycetes</taxon>
        <taxon>Pythiales</taxon>
        <taxon>Pythiaceae</taxon>
        <taxon>Pythium</taxon>
    </lineage>
</organism>
<feature type="region of interest" description="Disordered" evidence="1">
    <location>
        <begin position="41"/>
        <end position="62"/>
    </location>
</feature>
<comment type="caution">
    <text evidence="2">The sequence shown here is derived from an EMBL/GenBank/DDBJ whole genome shotgun (WGS) entry which is preliminary data.</text>
</comment>
<proteinExistence type="predicted"/>
<keyword evidence="3" id="KW-1185">Reference proteome</keyword>
<evidence type="ECO:0000313" key="3">
    <source>
        <dbReference type="Proteomes" id="UP000794436"/>
    </source>
</evidence>